<keyword evidence="3 9" id="KW-0812">Transmembrane</keyword>
<keyword evidence="11" id="KW-1185">Reference proteome</keyword>
<evidence type="ECO:0000256" key="1">
    <source>
        <dbReference type="ARBA" id="ARBA00004141"/>
    </source>
</evidence>
<evidence type="ECO:0000256" key="7">
    <source>
        <dbReference type="PIRSR" id="PIRSR600175-1"/>
    </source>
</evidence>
<reference evidence="12" key="1">
    <citation type="submission" date="2016-11" db="UniProtKB">
        <authorList>
            <consortium name="WormBaseParasite"/>
        </authorList>
    </citation>
    <scope>IDENTIFICATION</scope>
</reference>
<feature type="binding site" evidence="7">
    <location>
        <position position="87"/>
    </location>
    <ligand>
        <name>Na(+)</name>
        <dbReference type="ChEBI" id="CHEBI:29101"/>
        <label>1</label>
    </ligand>
</feature>
<feature type="disulfide bond" evidence="8">
    <location>
        <begin position="193"/>
        <end position="202"/>
    </location>
</feature>
<feature type="transmembrane region" description="Helical" evidence="10">
    <location>
        <begin position="111"/>
        <end position="136"/>
    </location>
</feature>
<dbReference type="InterPro" id="IPR037272">
    <property type="entry name" value="SNS_sf"/>
</dbReference>
<comment type="similarity">
    <text evidence="9">Belongs to the sodium:neurotransmitter symporter (SNF) (TC 2.A.22) family.</text>
</comment>
<evidence type="ECO:0000256" key="10">
    <source>
        <dbReference type="SAM" id="Phobius"/>
    </source>
</evidence>
<evidence type="ECO:0000256" key="5">
    <source>
        <dbReference type="ARBA" id="ARBA00022989"/>
    </source>
</evidence>
<evidence type="ECO:0000256" key="9">
    <source>
        <dbReference type="RuleBase" id="RU003732"/>
    </source>
</evidence>
<feature type="binding site" evidence="7">
    <location>
        <position position="94"/>
    </location>
    <ligand>
        <name>Na(+)</name>
        <dbReference type="ChEBI" id="CHEBI:29101"/>
        <label>1</label>
    </ligand>
</feature>
<keyword evidence="6 10" id="KW-0472">Membrane</keyword>
<feature type="transmembrane region" description="Helical" evidence="10">
    <location>
        <begin position="326"/>
        <end position="345"/>
    </location>
</feature>
<dbReference type="PROSITE" id="PS50267">
    <property type="entry name" value="NA_NEUROTRAN_SYMP_3"/>
    <property type="match status" value="1"/>
</dbReference>
<name>A0A1I7XZU2_9BILA</name>
<dbReference type="NCBIfam" id="NF037979">
    <property type="entry name" value="Na_transp"/>
    <property type="match status" value="1"/>
</dbReference>
<sequence length="521" mass="58096">MSSNANGSTAADGGPEIKKVANEIANKLSSFVLTLNGEEPSEMEDASNKEDPLNFASDMTLCKEKPKITVHRQQWGSQLDFLMSLIGYAVGLGNVWRFPYLCFKNGGGSFLFAYVCFWVLGTVPIFFMEVSVGQFLRRGGIEVWRKACPIFKGVGYGNVLLALMCCSYYCVIITWALFYFFASFSWEFPWESCTNYWNDKYCITGKEPHEVIAKIAANLTGSTETSVEQFWEKRVLLQSNTIDDFGGIQLELFALMVVAWLIVYFALWKGITEAKHFMYFCAICPYFILLVLLLRGVTLPGAWQGVSYFLTPKMAKLYDSSLWKDAGTQVFYSYGVGFGTLMALGSHNKYKHNAHKTVITVSLVNTGTSMLAGFVVFSILGHMATTAEKNVGEIVKPGVGLAFLAYPEVATILPLKQVWAVLFFLMLVILGIDTQVCLLEGAVVSLEDVLPPKFRKYRKATLAVFCVILFAAGIPMLSRSGIYWLTLVDQYGASGYALLFVVFFEVVGLAWGFESRRLSWT</sequence>
<dbReference type="GO" id="GO:0005886">
    <property type="term" value="C:plasma membrane"/>
    <property type="evidence" value="ECO:0007669"/>
    <property type="project" value="TreeGrafter"/>
</dbReference>
<feature type="transmembrane region" description="Helical" evidence="10">
    <location>
        <begin position="248"/>
        <end position="267"/>
    </location>
</feature>
<keyword evidence="4 9" id="KW-0769">Symport</keyword>
<keyword evidence="7" id="KW-0915">Sodium</keyword>
<feature type="transmembrane region" description="Helical" evidence="10">
    <location>
        <begin position="81"/>
        <end position="99"/>
    </location>
</feature>
<feature type="binding site" evidence="7">
    <location>
        <position position="89"/>
    </location>
    <ligand>
        <name>Na(+)</name>
        <dbReference type="ChEBI" id="CHEBI:29101"/>
        <label>1</label>
    </ligand>
</feature>
<evidence type="ECO:0000313" key="11">
    <source>
        <dbReference type="Proteomes" id="UP000095287"/>
    </source>
</evidence>
<organism evidence="11 12">
    <name type="scientific">Steinernema glaseri</name>
    <dbReference type="NCBI Taxonomy" id="37863"/>
    <lineage>
        <taxon>Eukaryota</taxon>
        <taxon>Metazoa</taxon>
        <taxon>Ecdysozoa</taxon>
        <taxon>Nematoda</taxon>
        <taxon>Chromadorea</taxon>
        <taxon>Rhabditida</taxon>
        <taxon>Tylenchina</taxon>
        <taxon>Panagrolaimomorpha</taxon>
        <taxon>Strongyloidoidea</taxon>
        <taxon>Steinernematidae</taxon>
        <taxon>Steinernema</taxon>
    </lineage>
</organism>
<dbReference type="GO" id="GO:0046872">
    <property type="term" value="F:metal ion binding"/>
    <property type="evidence" value="ECO:0007669"/>
    <property type="project" value="UniProtKB-KW"/>
</dbReference>
<keyword evidence="8" id="KW-1015">Disulfide bond</keyword>
<feature type="binding site" evidence="7">
    <location>
        <position position="430"/>
    </location>
    <ligand>
        <name>Na(+)</name>
        <dbReference type="ChEBI" id="CHEBI:29101"/>
        <label>1</label>
    </ligand>
</feature>
<dbReference type="GO" id="GO:0005332">
    <property type="term" value="F:gamma-aminobutyric acid:sodium:chloride symporter activity"/>
    <property type="evidence" value="ECO:0007669"/>
    <property type="project" value="TreeGrafter"/>
</dbReference>
<dbReference type="Pfam" id="PF00209">
    <property type="entry name" value="SNF"/>
    <property type="match status" value="1"/>
</dbReference>
<keyword evidence="5 10" id="KW-1133">Transmembrane helix</keyword>
<evidence type="ECO:0000256" key="6">
    <source>
        <dbReference type="ARBA" id="ARBA00023136"/>
    </source>
</evidence>
<protein>
    <recommendedName>
        <fullName evidence="9">Transporter</fullName>
    </recommendedName>
</protein>
<dbReference type="InterPro" id="IPR000175">
    <property type="entry name" value="Na/ntran_symport"/>
</dbReference>
<comment type="subcellular location">
    <subcellularLocation>
        <location evidence="1">Membrane</location>
        <topology evidence="1">Multi-pass membrane protein</topology>
    </subcellularLocation>
</comment>
<dbReference type="AlphaFoldDB" id="A0A1I7XZU2"/>
<keyword evidence="2 9" id="KW-0813">Transport</keyword>
<dbReference type="PANTHER" id="PTHR11616:SF20">
    <property type="entry name" value="SODIUM- AND CHLORIDE-DEPENDENT BETAINE TRANSPORTER"/>
    <property type="match status" value="1"/>
</dbReference>
<dbReference type="PANTHER" id="PTHR11616">
    <property type="entry name" value="SODIUM/CHLORIDE DEPENDENT TRANSPORTER"/>
    <property type="match status" value="1"/>
</dbReference>
<feature type="transmembrane region" description="Helical" evidence="10">
    <location>
        <begin position="418"/>
        <end position="439"/>
    </location>
</feature>
<dbReference type="Proteomes" id="UP000095287">
    <property type="component" value="Unplaced"/>
</dbReference>
<proteinExistence type="inferred from homology"/>
<keyword evidence="7" id="KW-0479">Metal-binding</keyword>
<feature type="binding site" evidence="7">
    <location>
        <position position="365"/>
    </location>
    <ligand>
        <name>Na(+)</name>
        <dbReference type="ChEBI" id="CHEBI:29101"/>
        <label>1</label>
    </ligand>
</feature>
<dbReference type="PROSITE" id="PS00610">
    <property type="entry name" value="NA_NEUROTRAN_SYMP_1"/>
    <property type="match status" value="1"/>
</dbReference>
<feature type="transmembrane region" description="Helical" evidence="10">
    <location>
        <begin position="157"/>
        <end position="182"/>
    </location>
</feature>
<accession>A0A1I7XZU2</accession>
<dbReference type="PRINTS" id="PR00176">
    <property type="entry name" value="NANEUSMPORT"/>
</dbReference>
<dbReference type="WBParaSite" id="L893_g11153.t1">
    <property type="protein sequence ID" value="L893_g11153.t1"/>
    <property type="gene ID" value="L893_g11153"/>
</dbReference>
<feature type="transmembrane region" description="Helical" evidence="10">
    <location>
        <begin position="357"/>
        <end position="380"/>
    </location>
</feature>
<evidence type="ECO:0000256" key="4">
    <source>
        <dbReference type="ARBA" id="ARBA00022847"/>
    </source>
</evidence>
<feature type="transmembrane region" description="Helical" evidence="10">
    <location>
        <begin position="460"/>
        <end position="485"/>
    </location>
</feature>
<dbReference type="GO" id="GO:0043005">
    <property type="term" value="C:neuron projection"/>
    <property type="evidence" value="ECO:0007669"/>
    <property type="project" value="TreeGrafter"/>
</dbReference>
<evidence type="ECO:0000313" key="12">
    <source>
        <dbReference type="WBParaSite" id="L893_g11153.t1"/>
    </source>
</evidence>
<evidence type="ECO:0000256" key="2">
    <source>
        <dbReference type="ARBA" id="ARBA00022448"/>
    </source>
</evidence>
<feature type="binding site" evidence="7">
    <location>
        <position position="433"/>
    </location>
    <ligand>
        <name>Na(+)</name>
        <dbReference type="ChEBI" id="CHEBI:29101"/>
        <label>1</label>
    </ligand>
</feature>
<evidence type="ECO:0000256" key="3">
    <source>
        <dbReference type="ARBA" id="ARBA00022692"/>
    </source>
</evidence>
<dbReference type="SUPFAM" id="SSF161070">
    <property type="entry name" value="SNF-like"/>
    <property type="match status" value="1"/>
</dbReference>
<evidence type="ECO:0000256" key="8">
    <source>
        <dbReference type="PIRSR" id="PIRSR600175-2"/>
    </source>
</evidence>
<feature type="transmembrane region" description="Helical" evidence="10">
    <location>
        <begin position="491"/>
        <end position="513"/>
    </location>
</feature>
<feature type="binding site" evidence="7">
    <location>
        <position position="90"/>
    </location>
    <ligand>
        <name>Na(+)</name>
        <dbReference type="ChEBI" id="CHEBI:29101"/>
        <label>1</label>
    </ligand>
</feature>
<feature type="binding site" evidence="7">
    <location>
        <position position="333"/>
    </location>
    <ligand>
        <name>Na(+)</name>
        <dbReference type="ChEBI" id="CHEBI:29101"/>
        <label>1</label>
    </ligand>
</feature>
<feature type="transmembrane region" description="Helical" evidence="10">
    <location>
        <begin position="279"/>
        <end position="306"/>
    </location>
</feature>